<evidence type="ECO:0000256" key="3">
    <source>
        <dbReference type="ARBA" id="ARBA00007970"/>
    </source>
</evidence>
<dbReference type="Gene3D" id="3.90.1150.10">
    <property type="entry name" value="Aspartate Aminotransferase, domain 1"/>
    <property type="match status" value="1"/>
</dbReference>
<evidence type="ECO:0000256" key="8">
    <source>
        <dbReference type="ARBA" id="ARBA00022679"/>
    </source>
</evidence>
<organism evidence="15 16">
    <name type="scientific">Vibrio lentus</name>
    <dbReference type="NCBI Taxonomy" id="136468"/>
    <lineage>
        <taxon>Bacteria</taxon>
        <taxon>Pseudomonadati</taxon>
        <taxon>Pseudomonadota</taxon>
        <taxon>Gammaproteobacteria</taxon>
        <taxon>Vibrionales</taxon>
        <taxon>Vibrionaceae</taxon>
        <taxon>Vibrio</taxon>
    </lineage>
</organism>
<dbReference type="InterPro" id="IPR015422">
    <property type="entry name" value="PyrdxlP-dep_Trfase_small"/>
</dbReference>
<dbReference type="InterPro" id="IPR015421">
    <property type="entry name" value="PyrdxlP-dep_Trfase_major"/>
</dbReference>
<keyword evidence="7" id="KW-0028">Amino-acid biosynthesis</keyword>
<dbReference type="CDD" id="cd00609">
    <property type="entry name" value="AAT_like"/>
    <property type="match status" value="1"/>
</dbReference>
<dbReference type="EMBL" id="MCSB01000017">
    <property type="protein sequence ID" value="PME28429.1"/>
    <property type="molecule type" value="Genomic_DNA"/>
</dbReference>
<dbReference type="PANTHER" id="PTHR42885">
    <property type="entry name" value="HISTIDINOL-PHOSPHATE AMINOTRANSFERASE-RELATED"/>
    <property type="match status" value="1"/>
</dbReference>
<dbReference type="AlphaFoldDB" id="A0AA44VS83"/>
<keyword evidence="10" id="KW-0368">Histidine biosynthesis</keyword>
<evidence type="ECO:0000256" key="9">
    <source>
        <dbReference type="ARBA" id="ARBA00022898"/>
    </source>
</evidence>
<evidence type="ECO:0000256" key="5">
    <source>
        <dbReference type="ARBA" id="ARBA00012748"/>
    </source>
</evidence>
<keyword evidence="6" id="KW-0032">Aminotransferase</keyword>
<dbReference type="GeneID" id="69648484"/>
<name>A0AA44VS83_9VIBR</name>
<evidence type="ECO:0000256" key="6">
    <source>
        <dbReference type="ARBA" id="ARBA00022576"/>
    </source>
</evidence>
<dbReference type="Proteomes" id="UP000239763">
    <property type="component" value="Unassembled WGS sequence"/>
</dbReference>
<evidence type="ECO:0000256" key="7">
    <source>
        <dbReference type="ARBA" id="ARBA00022605"/>
    </source>
</evidence>
<evidence type="ECO:0000313" key="16">
    <source>
        <dbReference type="Proteomes" id="UP000239763"/>
    </source>
</evidence>
<dbReference type="Gene3D" id="3.40.640.10">
    <property type="entry name" value="Type I PLP-dependent aspartate aminotransferase-like (Major domain)"/>
    <property type="match status" value="1"/>
</dbReference>
<keyword evidence="9 12" id="KW-0663">Pyridoxal phosphate</keyword>
<evidence type="ECO:0000256" key="4">
    <source>
        <dbReference type="ARBA" id="ARBA00011738"/>
    </source>
</evidence>
<feature type="domain" description="Aminotransferase class I/classII large" evidence="14">
    <location>
        <begin position="37"/>
        <end position="347"/>
    </location>
</feature>
<dbReference type="GO" id="GO:0030170">
    <property type="term" value="F:pyridoxal phosphate binding"/>
    <property type="evidence" value="ECO:0007669"/>
    <property type="project" value="InterPro"/>
</dbReference>
<protein>
    <recommendedName>
        <fullName evidence="5">histidinol-phosphate transaminase</fullName>
        <ecNumber evidence="5">2.6.1.9</ecNumber>
    </recommendedName>
</protein>
<evidence type="ECO:0000256" key="11">
    <source>
        <dbReference type="ARBA" id="ARBA00047481"/>
    </source>
</evidence>
<keyword evidence="8" id="KW-0808">Transferase</keyword>
<comment type="similarity">
    <text evidence="3">Belongs to the class-II pyridoxal-phosphate-dependent aminotransferase family. Histidinol-phosphate aminotransferase subfamily.</text>
</comment>
<dbReference type="PANTHER" id="PTHR42885:SF2">
    <property type="entry name" value="HISTIDINOL-PHOSPHATE AMINOTRANSFERASE"/>
    <property type="match status" value="1"/>
</dbReference>
<proteinExistence type="inferred from homology"/>
<dbReference type="RefSeq" id="WP_102295757.1">
    <property type="nucleotide sequence ID" value="NZ_JAAHTI010000001.1"/>
</dbReference>
<evidence type="ECO:0000256" key="13">
    <source>
        <dbReference type="SAM" id="MobiDB-lite"/>
    </source>
</evidence>
<dbReference type="InterPro" id="IPR004839">
    <property type="entry name" value="Aminotransferase_I/II_large"/>
</dbReference>
<dbReference type="GO" id="GO:0000105">
    <property type="term" value="P:L-histidine biosynthetic process"/>
    <property type="evidence" value="ECO:0007669"/>
    <property type="project" value="UniProtKB-KW"/>
</dbReference>
<keyword evidence="16" id="KW-1185">Reference proteome</keyword>
<evidence type="ECO:0000256" key="1">
    <source>
        <dbReference type="ARBA" id="ARBA00001933"/>
    </source>
</evidence>
<gene>
    <name evidence="15" type="ORF">BCV38_22690</name>
</gene>
<dbReference type="NCBIfam" id="TIGR01141">
    <property type="entry name" value="hisC"/>
    <property type="match status" value="1"/>
</dbReference>
<dbReference type="InterPro" id="IPR015424">
    <property type="entry name" value="PyrdxlP-dep_Trfase"/>
</dbReference>
<evidence type="ECO:0000256" key="2">
    <source>
        <dbReference type="ARBA" id="ARBA00005011"/>
    </source>
</evidence>
<accession>A0AA44VS83</accession>
<dbReference type="EC" id="2.6.1.9" evidence="5"/>
<dbReference type="SUPFAM" id="SSF53383">
    <property type="entry name" value="PLP-dependent transferases"/>
    <property type="match status" value="1"/>
</dbReference>
<comment type="cofactor">
    <cofactor evidence="1 12">
        <name>pyridoxal 5'-phosphate</name>
        <dbReference type="ChEBI" id="CHEBI:597326"/>
    </cofactor>
</comment>
<reference evidence="15 16" key="1">
    <citation type="journal article" date="2018" name="Nature">
        <title>A major lineage of non-tailed dsDNA viruses as unrecognized killers of marine bacteria.</title>
        <authorList>
            <person name="Kauffman K.M."/>
            <person name="Hussain F.A."/>
            <person name="Yang J."/>
            <person name="Arevalo P."/>
            <person name="Brown J.M."/>
            <person name="Chang W.K."/>
            <person name="VanInsberghe D."/>
            <person name="Elsherbini J."/>
            <person name="Sharma R.S."/>
            <person name="Cutler M.B."/>
            <person name="Kelly L."/>
            <person name="Polz M.F."/>
        </authorList>
    </citation>
    <scope>NUCLEOTIDE SEQUENCE [LARGE SCALE GENOMIC DNA]</scope>
    <source>
        <strain evidence="15 16">10N.286.55.E1</strain>
    </source>
</reference>
<sequence>MTSFIDSLVPQAVKKLIPYQSARRIGGDGRVWLNANELENTLFEDEQGYNRYPDFLPQDIAKAYQDYCGTDALTVAVRGADEAIDLLIRTFCKPAQDNILICSPTYAMYEFCADALAIETLDSPLQEDFNLNVADIVQKSELVNLVFLCSPNNPTGNVIPKADLIEVLEGTVGKSLVVVDEAYIEFEPQTSAVSLIERYPHLVVIRTLSKAFGLAAVRCGFILASPNVMQYVSKLIPPYPMPDCSSQIVLEALSNERVAVMKQATATLVEIRNQFAAELMQFDFIEHVYPSSTNFILLRQKSGHELFSVLTKDGIVTRNQNHEPALRNCVRISIGSQESMTEVIASLSHYQTEIRKNQQDKQIQQSQHKETQTQTQSQLDKDHI</sequence>
<comment type="subunit">
    <text evidence="4">Homodimer.</text>
</comment>
<dbReference type="PROSITE" id="PS00599">
    <property type="entry name" value="AA_TRANSFER_CLASS_2"/>
    <property type="match status" value="1"/>
</dbReference>
<evidence type="ECO:0000259" key="14">
    <source>
        <dbReference type="Pfam" id="PF00155"/>
    </source>
</evidence>
<comment type="caution">
    <text evidence="15">The sequence shown here is derived from an EMBL/GenBank/DDBJ whole genome shotgun (WGS) entry which is preliminary data.</text>
</comment>
<dbReference type="Pfam" id="PF00155">
    <property type="entry name" value="Aminotran_1_2"/>
    <property type="match status" value="1"/>
</dbReference>
<evidence type="ECO:0000313" key="15">
    <source>
        <dbReference type="EMBL" id="PME28429.1"/>
    </source>
</evidence>
<dbReference type="GO" id="GO:0004400">
    <property type="term" value="F:histidinol-phosphate transaminase activity"/>
    <property type="evidence" value="ECO:0007669"/>
    <property type="project" value="UniProtKB-EC"/>
</dbReference>
<evidence type="ECO:0000256" key="12">
    <source>
        <dbReference type="RuleBase" id="RU003693"/>
    </source>
</evidence>
<dbReference type="InterPro" id="IPR001917">
    <property type="entry name" value="Aminotrans_II_pyridoxalP_BS"/>
</dbReference>
<dbReference type="InterPro" id="IPR005861">
    <property type="entry name" value="HisP_aminotrans"/>
</dbReference>
<comment type="pathway">
    <text evidence="2">Amino-acid biosynthesis; L-histidine biosynthesis; L-histidine from 5-phospho-alpha-D-ribose 1-diphosphate: step 7/9.</text>
</comment>
<comment type="catalytic activity">
    <reaction evidence="11">
        <text>L-histidinol phosphate + 2-oxoglutarate = 3-(imidazol-4-yl)-2-oxopropyl phosphate + L-glutamate</text>
        <dbReference type="Rhea" id="RHEA:23744"/>
        <dbReference type="ChEBI" id="CHEBI:16810"/>
        <dbReference type="ChEBI" id="CHEBI:29985"/>
        <dbReference type="ChEBI" id="CHEBI:57766"/>
        <dbReference type="ChEBI" id="CHEBI:57980"/>
        <dbReference type="EC" id="2.6.1.9"/>
    </reaction>
</comment>
<evidence type="ECO:0000256" key="10">
    <source>
        <dbReference type="ARBA" id="ARBA00023102"/>
    </source>
</evidence>
<feature type="region of interest" description="Disordered" evidence="13">
    <location>
        <begin position="355"/>
        <end position="384"/>
    </location>
</feature>